<reference evidence="2" key="1">
    <citation type="submission" date="2018-05" db="EMBL/GenBank/DDBJ databases">
        <authorList>
            <person name="Lanie J.A."/>
            <person name="Ng W.-L."/>
            <person name="Kazmierczak K.M."/>
            <person name="Andrzejewski T.M."/>
            <person name="Davidsen T.M."/>
            <person name="Wayne K.J."/>
            <person name="Tettelin H."/>
            <person name="Glass J.I."/>
            <person name="Rusch D."/>
            <person name="Podicherti R."/>
            <person name="Tsui H.-C.T."/>
            <person name="Winkler M.E."/>
        </authorList>
    </citation>
    <scope>NUCLEOTIDE SEQUENCE</scope>
</reference>
<feature type="compositionally biased region" description="Basic and acidic residues" evidence="1">
    <location>
        <begin position="34"/>
        <end position="45"/>
    </location>
</feature>
<proteinExistence type="predicted"/>
<sequence>MWAVIHRVVIGFSVGAVPGFAQDAPAQVPAEEDTERRSASYERLEAPVPSPEELKKGTEASRAKLEEQGVYLDLEGGFVAVRGATFHDRESLGYPIEYLIVTEYGRTHEAVFLIRARPQVLNNCLLAIGLEPGQGMRFEKIDPAPDSPAKPWVTHPASGPVVDLQVQWIDERGQSQAM</sequence>
<dbReference type="EMBL" id="UINC01109309">
    <property type="protein sequence ID" value="SVC76048.1"/>
    <property type="molecule type" value="Genomic_DNA"/>
</dbReference>
<feature type="region of interest" description="Disordered" evidence="1">
    <location>
        <begin position="25"/>
        <end position="60"/>
    </location>
</feature>
<dbReference type="AlphaFoldDB" id="A0A382PTT1"/>
<feature type="non-terminal residue" evidence="2">
    <location>
        <position position="178"/>
    </location>
</feature>
<protein>
    <submittedName>
        <fullName evidence="2">Uncharacterized protein</fullName>
    </submittedName>
</protein>
<accession>A0A382PTT1</accession>
<gene>
    <name evidence="2" type="ORF">METZ01_LOCUS328902</name>
</gene>
<organism evidence="2">
    <name type="scientific">marine metagenome</name>
    <dbReference type="NCBI Taxonomy" id="408172"/>
    <lineage>
        <taxon>unclassified sequences</taxon>
        <taxon>metagenomes</taxon>
        <taxon>ecological metagenomes</taxon>
    </lineage>
</organism>
<evidence type="ECO:0000256" key="1">
    <source>
        <dbReference type="SAM" id="MobiDB-lite"/>
    </source>
</evidence>
<evidence type="ECO:0000313" key="2">
    <source>
        <dbReference type="EMBL" id="SVC76048.1"/>
    </source>
</evidence>
<name>A0A382PTT1_9ZZZZ</name>